<dbReference type="GO" id="GO:0004523">
    <property type="term" value="F:RNA-DNA hybrid ribonuclease activity"/>
    <property type="evidence" value="ECO:0007669"/>
    <property type="project" value="InterPro"/>
</dbReference>
<dbReference type="InterPro" id="IPR036691">
    <property type="entry name" value="Endo/exonu/phosph_ase_sf"/>
</dbReference>
<name>A0A843XIT0_COLES</name>
<keyword evidence="3" id="KW-1185">Reference proteome</keyword>
<dbReference type="GO" id="GO:0003676">
    <property type="term" value="F:nucleic acid binding"/>
    <property type="evidence" value="ECO:0007669"/>
    <property type="project" value="InterPro"/>
</dbReference>
<dbReference type="Proteomes" id="UP000652761">
    <property type="component" value="Unassembled WGS sequence"/>
</dbReference>
<sequence>MDGCLGNMGEDSMIWVFWRRQDDVRVVVSSSQFITILCNAGSTSKFYITVVYTDCNPVVRRMLFDDLTVFAQSTSNVPWLMVGDFNCIANHCEKTGGILASVSSMHDFNDFIMAVGMVDAGYIGSPFTWSNNHTGSASMKARLDRAMFNSSWQDNMPDISVRHLLRGVSDHSPLLVIQINFPKHPSRFIFQDVWASDESFMSVISVAWKGVEQKSTSFTTLLCRLRAVKQALRVWNKEIFGNLQDNINAAEICVSQAEQGNPGPCGGGGCFRNSKGDVHLSFAYCFGQGNSVIAEVRALCDGLRLAVHRGIHITMVYSDSQMKCVDTQANCVDTTGYCFRIGFWEGHGIDTTDNFSSSLLLGYNACVVLVGLHSSLAVQCGCGEAVGPFILDCETER</sequence>
<dbReference type="InterPro" id="IPR012337">
    <property type="entry name" value="RNaseH-like_sf"/>
</dbReference>
<dbReference type="PANTHER" id="PTHR33710">
    <property type="entry name" value="BNAC02G09200D PROTEIN"/>
    <property type="match status" value="1"/>
</dbReference>
<dbReference type="InterPro" id="IPR036397">
    <property type="entry name" value="RNaseH_sf"/>
</dbReference>
<dbReference type="SUPFAM" id="SSF53098">
    <property type="entry name" value="Ribonuclease H-like"/>
    <property type="match status" value="1"/>
</dbReference>
<evidence type="ECO:0000259" key="1">
    <source>
        <dbReference type="Pfam" id="PF13456"/>
    </source>
</evidence>
<dbReference type="Pfam" id="PF13456">
    <property type="entry name" value="RVT_3"/>
    <property type="match status" value="1"/>
</dbReference>
<dbReference type="InterPro" id="IPR002156">
    <property type="entry name" value="RNaseH_domain"/>
</dbReference>
<dbReference type="SUPFAM" id="SSF56219">
    <property type="entry name" value="DNase I-like"/>
    <property type="match status" value="1"/>
</dbReference>
<dbReference type="Gene3D" id="3.30.420.10">
    <property type="entry name" value="Ribonuclease H-like superfamily/Ribonuclease H"/>
    <property type="match status" value="1"/>
</dbReference>
<dbReference type="Gene3D" id="3.60.10.10">
    <property type="entry name" value="Endonuclease/exonuclease/phosphatase"/>
    <property type="match status" value="1"/>
</dbReference>
<comment type="caution">
    <text evidence="2">The sequence shown here is derived from an EMBL/GenBank/DDBJ whole genome shotgun (WGS) entry which is preliminary data.</text>
</comment>
<feature type="domain" description="RNase H type-1" evidence="1">
    <location>
        <begin position="262"/>
        <end position="322"/>
    </location>
</feature>
<proteinExistence type="predicted"/>
<reference evidence="2" key="1">
    <citation type="submission" date="2017-07" db="EMBL/GenBank/DDBJ databases">
        <title>Taro Niue Genome Assembly and Annotation.</title>
        <authorList>
            <person name="Atibalentja N."/>
            <person name="Keating K."/>
            <person name="Fields C.J."/>
        </authorList>
    </citation>
    <scope>NUCLEOTIDE SEQUENCE</scope>
    <source>
        <strain evidence="2">Niue_2</strain>
        <tissue evidence="2">Leaf</tissue>
    </source>
</reference>
<protein>
    <recommendedName>
        <fullName evidence="1">RNase H type-1 domain-containing protein</fullName>
    </recommendedName>
</protein>
<accession>A0A843XIT0</accession>
<dbReference type="AlphaFoldDB" id="A0A843XIT0"/>
<dbReference type="EMBL" id="NMUH01008775">
    <property type="protein sequence ID" value="MQM19246.1"/>
    <property type="molecule type" value="Genomic_DNA"/>
</dbReference>
<gene>
    <name evidence="2" type="ORF">Taro_052247</name>
</gene>
<evidence type="ECO:0000313" key="3">
    <source>
        <dbReference type="Proteomes" id="UP000652761"/>
    </source>
</evidence>
<organism evidence="2 3">
    <name type="scientific">Colocasia esculenta</name>
    <name type="common">Wild taro</name>
    <name type="synonym">Arum esculentum</name>
    <dbReference type="NCBI Taxonomy" id="4460"/>
    <lineage>
        <taxon>Eukaryota</taxon>
        <taxon>Viridiplantae</taxon>
        <taxon>Streptophyta</taxon>
        <taxon>Embryophyta</taxon>
        <taxon>Tracheophyta</taxon>
        <taxon>Spermatophyta</taxon>
        <taxon>Magnoliopsida</taxon>
        <taxon>Liliopsida</taxon>
        <taxon>Araceae</taxon>
        <taxon>Aroideae</taxon>
        <taxon>Colocasieae</taxon>
        <taxon>Colocasia</taxon>
    </lineage>
</organism>
<dbReference type="PANTHER" id="PTHR33710:SF71">
    <property type="entry name" value="ENDONUCLEASE_EXONUCLEASE_PHOSPHATASE DOMAIN-CONTAINING PROTEIN"/>
    <property type="match status" value="1"/>
</dbReference>
<dbReference type="OrthoDB" id="682716at2759"/>
<evidence type="ECO:0000313" key="2">
    <source>
        <dbReference type="EMBL" id="MQM19246.1"/>
    </source>
</evidence>